<dbReference type="InterPro" id="IPR000182">
    <property type="entry name" value="GNAT_dom"/>
</dbReference>
<dbReference type="Pfam" id="PF13508">
    <property type="entry name" value="Acetyltransf_7"/>
    <property type="match status" value="1"/>
</dbReference>
<dbReference type="CDD" id="cd04301">
    <property type="entry name" value="NAT_SF"/>
    <property type="match status" value="1"/>
</dbReference>
<sequence length="143" mass="16190">MLPIRPYHSADSTTVLNIWLAASREGHPFFNEEELSRQRELVQNHYLPVAEMWVYDHNGILGFIGMLQTTIGGLFVAPQHFRKGVGSALIRHVAALKGSLSVEVFSANPQAVAFYHRCGFREHQRAVNTDVLPHQELIIMRQS</sequence>
<feature type="domain" description="N-acetyltransferase" evidence="3">
    <location>
        <begin position="2"/>
        <end position="143"/>
    </location>
</feature>
<evidence type="ECO:0000313" key="4">
    <source>
        <dbReference type="EMBL" id="GFM35926.1"/>
    </source>
</evidence>
<evidence type="ECO:0000313" key="5">
    <source>
        <dbReference type="Proteomes" id="UP000503820"/>
    </source>
</evidence>
<dbReference type="RefSeq" id="WP_174408631.1">
    <property type="nucleotide sequence ID" value="NZ_BLVP01000002.1"/>
</dbReference>
<dbReference type="SUPFAM" id="SSF55729">
    <property type="entry name" value="Acyl-CoA N-acyltransferases (Nat)"/>
    <property type="match status" value="1"/>
</dbReference>
<dbReference type="PANTHER" id="PTHR43800">
    <property type="entry name" value="PEPTIDYL-LYSINE N-ACETYLTRANSFERASE YJAB"/>
    <property type="match status" value="1"/>
</dbReference>
<reference evidence="4 5" key="1">
    <citation type="submission" date="2020-05" db="EMBL/GenBank/DDBJ databases">
        <title>Draft genome sequence of Desulfovibrio psychrotolerans JS1T.</title>
        <authorList>
            <person name="Ueno A."/>
            <person name="Tamazawa S."/>
            <person name="Tamamura S."/>
            <person name="Murakami T."/>
            <person name="Kiyama T."/>
            <person name="Inomata H."/>
            <person name="Amano Y."/>
            <person name="Miyakawa K."/>
            <person name="Tamaki H."/>
            <person name="Naganuma T."/>
            <person name="Kaneko K."/>
        </authorList>
    </citation>
    <scope>NUCLEOTIDE SEQUENCE [LARGE SCALE GENOMIC DNA]</scope>
    <source>
        <strain evidence="4 5">JS1</strain>
    </source>
</reference>
<dbReference type="EMBL" id="BLVP01000002">
    <property type="protein sequence ID" value="GFM35926.1"/>
    <property type="molecule type" value="Genomic_DNA"/>
</dbReference>
<evidence type="ECO:0000256" key="2">
    <source>
        <dbReference type="ARBA" id="ARBA00023315"/>
    </source>
</evidence>
<accession>A0A7J0BQD6</accession>
<dbReference type="PROSITE" id="PS51186">
    <property type="entry name" value="GNAT"/>
    <property type="match status" value="1"/>
</dbReference>
<gene>
    <name evidence="4" type="ORF">DSM19430T_06100</name>
</gene>
<dbReference type="Gene3D" id="3.40.630.30">
    <property type="match status" value="1"/>
</dbReference>
<evidence type="ECO:0000259" key="3">
    <source>
        <dbReference type="PROSITE" id="PS51186"/>
    </source>
</evidence>
<dbReference type="InterPro" id="IPR016181">
    <property type="entry name" value="Acyl_CoA_acyltransferase"/>
</dbReference>
<evidence type="ECO:0000256" key="1">
    <source>
        <dbReference type="ARBA" id="ARBA00022679"/>
    </source>
</evidence>
<dbReference type="AlphaFoldDB" id="A0A7J0BQD6"/>
<organism evidence="4 5">
    <name type="scientific">Desulfovibrio psychrotolerans</name>
    <dbReference type="NCBI Taxonomy" id="415242"/>
    <lineage>
        <taxon>Bacteria</taxon>
        <taxon>Pseudomonadati</taxon>
        <taxon>Thermodesulfobacteriota</taxon>
        <taxon>Desulfovibrionia</taxon>
        <taxon>Desulfovibrionales</taxon>
        <taxon>Desulfovibrionaceae</taxon>
        <taxon>Desulfovibrio</taxon>
    </lineage>
</organism>
<protein>
    <submittedName>
        <fullName evidence="4">Acetyltransferase</fullName>
    </submittedName>
</protein>
<dbReference type="GO" id="GO:0016747">
    <property type="term" value="F:acyltransferase activity, transferring groups other than amino-acyl groups"/>
    <property type="evidence" value="ECO:0007669"/>
    <property type="project" value="InterPro"/>
</dbReference>
<keyword evidence="1 4" id="KW-0808">Transferase</keyword>
<dbReference type="Proteomes" id="UP000503820">
    <property type="component" value="Unassembled WGS sequence"/>
</dbReference>
<keyword evidence="2" id="KW-0012">Acyltransferase</keyword>
<name>A0A7J0BQD6_9BACT</name>
<proteinExistence type="predicted"/>
<dbReference type="PANTHER" id="PTHR43800:SF1">
    <property type="entry name" value="PEPTIDYL-LYSINE N-ACETYLTRANSFERASE YJAB"/>
    <property type="match status" value="1"/>
</dbReference>
<comment type="caution">
    <text evidence="4">The sequence shown here is derived from an EMBL/GenBank/DDBJ whole genome shotgun (WGS) entry which is preliminary data.</text>
</comment>
<keyword evidence="5" id="KW-1185">Reference proteome</keyword>